<evidence type="ECO:0000256" key="1">
    <source>
        <dbReference type="ARBA" id="ARBA00022729"/>
    </source>
</evidence>
<dbReference type="NCBIfam" id="NF045579">
    <property type="entry name" value="rhamnoside_JR"/>
    <property type="match status" value="1"/>
</dbReference>
<dbReference type="RefSeq" id="WP_307265264.1">
    <property type="nucleotide sequence ID" value="NZ_JAUSVL010000001.1"/>
</dbReference>
<proteinExistence type="predicted"/>
<accession>A0AAE3VK92</accession>
<dbReference type="PANTHER" id="PTHR43817:SF1">
    <property type="entry name" value="HYDROLASE, FAMILY 43, PUTATIVE (AFU_ORTHOLOGUE AFUA_3G01660)-RELATED"/>
    <property type="match status" value="1"/>
</dbReference>
<dbReference type="PANTHER" id="PTHR43817">
    <property type="entry name" value="GLYCOSYL HYDROLASE"/>
    <property type="match status" value="1"/>
</dbReference>
<sequence length="1215" mass="132833">MLCVVALSAVSFGADLAAGFREPPVPAWPQAWWHWMDGNISREGIKADLEAMKAAGVGGATILDISGGLPPGPVKTLSPEWFEMVQYALEEAARLGLEISLHNCPGWSSSGGPWIEPEHAMKKLVWTGSVVAGGRRVSEKLPQPSATMGFYRDIAVHAYPSIAGDDFRFAASKPSVTASFAPPEEAAKVLDWKDAVRVPRPTTEAPQYITFAFAEPLTASLLSIHFGGNQWHSLRVALLVSDDGETFREHVRPGTLRPPQGQVTFPTLHSRFVRVQFLSTSEDICRVSNISFSPGFRIPNIAGKSFASLDSNMETGPAPDAASIIAREGIIDISDKMAADGTLDWEAPAGQWTILRFGYTLTGRRNHPTTPEGRGLECDKMSKTAVKVAWDGMMGKIVASAGPLAGKSLIGALIDSYEVGPQNWTDSFRDDFIRLRGYDPLPLLCIVTGRYVESAEYSERFLQDFRRTISDLFAECYADYFAELAHGSGMQFASEPYGGPFDNLLQGRSADVPMGEFWGGSNNTGNANLAGNIAHVNGRVYAGAESFTATPRNGRWQSHPALHKAQGDNVFSQGVNRYIFHSYAHQPWTVKTPGMTMGQWGFHFNRHNTLWNSYSAWLDYVKRAQFMLQQGRFVADALYVARENTPSSATWSPGLPAGYRGDCCDARSLIEQVTVRDGRVVFPHGMSYAMLIASQTSEVSPALLRKLLVLAQDGAVILLGERPLSPLGLSNYPAVDAEVAGLVAELWGDLDGKERASRALGRGRVYYGVPPQLVLNDLALPPDVSFEFAGRSGRMVSLHRRTDDGADLYFVSNQQDRFVEFTGVFRVSGLLPELWDAETGTMQPASAFSEQGGLTRVQLRLEAAESVFVVFRQKRPAQYVAASSWTTAAGEKIDRPELIIDKAEYNAVEGGGGRDVTERLRAQIKDGFIAMEASNSNLGGDPTPMRVKQLVVDYRVDGKPFSKVIPEHGYFELPESSGTKGRLDYRVVTRDGRKQLLAWEAGSYTEVDSLGREKKTVVPAVPAKMELAGPWEVHFPAGLGAPASVVFPELMSYTRHDDPGVKYFSGTASYRKTVTLPAGYAGGVVTLELGTVQVIARVLVNGRDMGIAWRPPYRVEIGDALKAGENSLEIQVSNRWVNRLIGDEQLPDDAEWKNEGSMGGRALNAWPQWFLDGQPSPSGRIAFTTYKHWYKDDPLLDAGLLGPVVLCPAVTTTLE</sequence>
<evidence type="ECO:0000313" key="5">
    <source>
        <dbReference type="Proteomes" id="UP001238163"/>
    </source>
</evidence>
<dbReference type="AlphaFoldDB" id="A0AAE3VK92"/>
<organism evidence="4 5">
    <name type="scientific">Oligosphaera ethanolica</name>
    <dbReference type="NCBI Taxonomy" id="760260"/>
    <lineage>
        <taxon>Bacteria</taxon>
        <taxon>Pseudomonadati</taxon>
        <taxon>Lentisphaerota</taxon>
        <taxon>Oligosphaeria</taxon>
        <taxon>Oligosphaerales</taxon>
        <taxon>Oligosphaeraceae</taxon>
        <taxon>Oligosphaera</taxon>
    </lineage>
</organism>
<evidence type="ECO:0000313" key="4">
    <source>
        <dbReference type="EMBL" id="MDQ0291871.1"/>
    </source>
</evidence>
<dbReference type="InterPro" id="IPR008979">
    <property type="entry name" value="Galactose-bd-like_sf"/>
</dbReference>
<evidence type="ECO:0000256" key="3">
    <source>
        <dbReference type="SAM" id="SignalP"/>
    </source>
</evidence>
<name>A0AAE3VK92_9BACT</name>
<feature type="signal peptide" evidence="3">
    <location>
        <begin position="1"/>
        <end position="17"/>
    </location>
</feature>
<protein>
    <submittedName>
        <fullName evidence="4">Uncharacterized protein</fullName>
    </submittedName>
</protein>
<dbReference type="Pfam" id="PF17132">
    <property type="entry name" value="Glyco_hydro_106"/>
    <property type="match status" value="1"/>
</dbReference>
<evidence type="ECO:0000256" key="2">
    <source>
        <dbReference type="ARBA" id="ARBA00022801"/>
    </source>
</evidence>
<reference evidence="4" key="1">
    <citation type="submission" date="2023-07" db="EMBL/GenBank/DDBJ databases">
        <title>Genomic Encyclopedia of Type Strains, Phase IV (KMG-IV): sequencing the most valuable type-strain genomes for metagenomic binning, comparative biology and taxonomic classification.</title>
        <authorList>
            <person name="Goeker M."/>
        </authorList>
    </citation>
    <scope>NUCLEOTIDE SEQUENCE</scope>
    <source>
        <strain evidence="4">DSM 24202</strain>
    </source>
</reference>
<dbReference type="EMBL" id="JAUSVL010000001">
    <property type="protein sequence ID" value="MDQ0291871.1"/>
    <property type="molecule type" value="Genomic_DNA"/>
</dbReference>
<comment type="caution">
    <text evidence="4">The sequence shown here is derived from an EMBL/GenBank/DDBJ whole genome shotgun (WGS) entry which is preliminary data.</text>
</comment>
<dbReference type="Proteomes" id="UP001238163">
    <property type="component" value="Unassembled WGS sequence"/>
</dbReference>
<keyword evidence="1 3" id="KW-0732">Signal</keyword>
<feature type="chain" id="PRO_5042296884" evidence="3">
    <location>
        <begin position="18"/>
        <end position="1215"/>
    </location>
</feature>
<dbReference type="Gene3D" id="2.60.120.260">
    <property type="entry name" value="Galactose-binding domain-like"/>
    <property type="match status" value="1"/>
</dbReference>
<keyword evidence="5" id="KW-1185">Reference proteome</keyword>
<keyword evidence="2" id="KW-0378">Hydrolase</keyword>
<gene>
    <name evidence="4" type="ORF">J3R75_003978</name>
</gene>
<dbReference type="SUPFAM" id="SSF49785">
    <property type="entry name" value="Galactose-binding domain-like"/>
    <property type="match status" value="1"/>
</dbReference>
<dbReference type="GO" id="GO:0016787">
    <property type="term" value="F:hydrolase activity"/>
    <property type="evidence" value="ECO:0007669"/>
    <property type="project" value="UniProtKB-KW"/>
</dbReference>